<proteinExistence type="predicted"/>
<dbReference type="EMBL" id="CP071444">
    <property type="protein sequence ID" value="QSX08431.1"/>
    <property type="molecule type" value="Genomic_DNA"/>
</dbReference>
<evidence type="ECO:0000313" key="3">
    <source>
        <dbReference type="Proteomes" id="UP000663499"/>
    </source>
</evidence>
<dbReference type="KEGG" id="alka:J0B03_11665"/>
<feature type="compositionally biased region" description="Basic and acidic residues" evidence="1">
    <location>
        <begin position="1"/>
        <end position="18"/>
    </location>
</feature>
<evidence type="ECO:0000313" key="2">
    <source>
        <dbReference type="EMBL" id="QSX08431.1"/>
    </source>
</evidence>
<dbReference type="Proteomes" id="UP000663499">
    <property type="component" value="Chromosome"/>
</dbReference>
<feature type="region of interest" description="Disordered" evidence="1">
    <location>
        <begin position="1"/>
        <end position="59"/>
    </location>
</feature>
<name>A0A974XM22_9FIRM</name>
<reference evidence="2" key="1">
    <citation type="submission" date="2021-03" db="EMBL/GenBank/DDBJ databases">
        <title>Alkalibacter marinus sp. nov., isolated from tidal flat sediment.</title>
        <authorList>
            <person name="Namirimu T."/>
            <person name="Yang J.-A."/>
            <person name="Yang S.-H."/>
            <person name="Kim Y.-J."/>
            <person name="Kwon K.K."/>
        </authorList>
    </citation>
    <scope>NUCLEOTIDE SEQUENCE</scope>
    <source>
        <strain evidence="2">ES005</strain>
    </source>
</reference>
<evidence type="ECO:0000256" key="1">
    <source>
        <dbReference type="SAM" id="MobiDB-lite"/>
    </source>
</evidence>
<dbReference type="AlphaFoldDB" id="A0A974XM22"/>
<sequence length="59" mass="6328">MDEKTIDKMKKLIYEKKNKSAQQGKANGVSEKVGEDPPKGLKAPNAAVPSRSKANDGNS</sequence>
<protein>
    <submittedName>
        <fullName evidence="2">Uncharacterized protein</fullName>
    </submittedName>
</protein>
<accession>A0A974XM22</accession>
<organism evidence="2 3">
    <name type="scientific">Alkalibacter rhizosphaerae</name>
    <dbReference type="NCBI Taxonomy" id="2815577"/>
    <lineage>
        <taxon>Bacteria</taxon>
        <taxon>Bacillati</taxon>
        <taxon>Bacillota</taxon>
        <taxon>Clostridia</taxon>
        <taxon>Eubacteriales</taxon>
        <taxon>Eubacteriaceae</taxon>
        <taxon>Alkalibacter</taxon>
    </lineage>
</organism>
<gene>
    <name evidence="2" type="ORF">J0B03_11665</name>
</gene>
<dbReference type="RefSeq" id="WP_207299772.1">
    <property type="nucleotide sequence ID" value="NZ_CP071444.1"/>
</dbReference>
<keyword evidence="3" id="KW-1185">Reference proteome</keyword>